<keyword evidence="3" id="KW-1185">Reference proteome</keyword>
<feature type="transmembrane region" description="Helical" evidence="1">
    <location>
        <begin position="6"/>
        <end position="26"/>
    </location>
</feature>
<dbReference type="RefSeq" id="WP_113807405.1">
    <property type="nucleotide sequence ID" value="NZ_QOCW01000023.1"/>
</dbReference>
<evidence type="ECO:0000256" key="1">
    <source>
        <dbReference type="SAM" id="Phobius"/>
    </source>
</evidence>
<gene>
    <name evidence="2" type="ORF">DS031_17785</name>
</gene>
<proteinExistence type="predicted"/>
<feature type="transmembrane region" description="Helical" evidence="1">
    <location>
        <begin position="228"/>
        <end position="246"/>
    </location>
</feature>
<evidence type="ECO:0000313" key="2">
    <source>
        <dbReference type="EMBL" id="RBW68228.1"/>
    </source>
</evidence>
<comment type="caution">
    <text evidence="2">The sequence shown here is derived from an EMBL/GenBank/DDBJ whole genome shotgun (WGS) entry which is preliminary data.</text>
</comment>
<dbReference type="AlphaFoldDB" id="A0A366XRR4"/>
<keyword evidence="1" id="KW-1133">Transmembrane helix</keyword>
<keyword evidence="1" id="KW-0812">Transmembrane</keyword>
<dbReference type="Proteomes" id="UP000253314">
    <property type="component" value="Unassembled WGS sequence"/>
</dbReference>
<dbReference type="EMBL" id="QOCW01000023">
    <property type="protein sequence ID" value="RBW68228.1"/>
    <property type="molecule type" value="Genomic_DNA"/>
</dbReference>
<accession>A0A366XRR4</accession>
<evidence type="ECO:0000313" key="3">
    <source>
        <dbReference type="Proteomes" id="UP000253314"/>
    </source>
</evidence>
<feature type="transmembrane region" description="Helical" evidence="1">
    <location>
        <begin position="266"/>
        <end position="287"/>
    </location>
</feature>
<organism evidence="2 3">
    <name type="scientific">Bacillus taeanensis</name>
    <dbReference type="NCBI Taxonomy" id="273032"/>
    <lineage>
        <taxon>Bacteria</taxon>
        <taxon>Bacillati</taxon>
        <taxon>Bacillota</taxon>
        <taxon>Bacilli</taxon>
        <taxon>Bacillales</taxon>
        <taxon>Bacillaceae</taxon>
        <taxon>Bacillus</taxon>
    </lineage>
</organism>
<reference evidence="2 3" key="1">
    <citation type="submission" date="2018-07" db="EMBL/GenBank/DDBJ databases">
        <title>Lottiidibacillus patelloidae gen. nov., sp. nov., isolated from the intestinal tract of a marine limpet and the reclassification of B. taeanensis BH030017T, B. algicola KMM 3737T and B. hwajinpoensis SW-72T as genus Lottiidibacillus.</title>
        <authorList>
            <person name="Liu R."/>
            <person name="Huang Z."/>
        </authorList>
    </citation>
    <scope>NUCLEOTIDE SEQUENCE [LARGE SCALE GENOMIC DNA]</scope>
    <source>
        <strain evidence="2 3">BH030017</strain>
    </source>
</reference>
<dbReference type="OrthoDB" id="2881855at2"/>
<keyword evidence="1" id="KW-0472">Membrane</keyword>
<protein>
    <submittedName>
        <fullName evidence="2">Uncharacterized protein</fullName>
    </submittedName>
</protein>
<name>A0A366XRR4_9BACI</name>
<sequence length="296" mass="34446">MDLNTLITTITTSTAALVAIIGGFLVSRVISISSEQNGIKRKIREINNDIFAKQEIINNIENYLFEDDLDDFVTKENIKRIIEGKSLEDIIKEDDYTYLSKEELEPHFEELSGITNEMFEKMGSMDKIYDTFSDFNKEFDDFKYPNRKEWYERAFEVIDELTQPKTTDVFGFSPGGIYQSINPGNLVSNTDYKDKKKERNRLKDDVKILELQKKEQLKILNDYGKPKWIWSGLAVLVYASIVGIVYPSTLLPYPIDTYDDSLTKRFILFLFFSQLLALFIYLGIAMYKLTYSEEDN</sequence>